<feature type="coiled-coil region" evidence="1">
    <location>
        <begin position="600"/>
        <end position="655"/>
    </location>
</feature>
<dbReference type="PANTHER" id="PTHR18937">
    <property type="entry name" value="STRUCTURAL MAINTENANCE OF CHROMOSOMES SMC FAMILY MEMBER"/>
    <property type="match status" value="1"/>
</dbReference>
<feature type="region of interest" description="Disordered" evidence="2">
    <location>
        <begin position="1"/>
        <end position="46"/>
    </location>
</feature>
<proteinExistence type="predicted"/>
<dbReference type="SUPFAM" id="SSF57997">
    <property type="entry name" value="Tropomyosin"/>
    <property type="match status" value="1"/>
</dbReference>
<feature type="coiled-coil region" evidence="1">
    <location>
        <begin position="716"/>
        <end position="966"/>
    </location>
</feature>
<feature type="coiled-coil region" evidence="1">
    <location>
        <begin position="135"/>
        <end position="183"/>
    </location>
</feature>
<dbReference type="Proteomes" id="UP000283509">
    <property type="component" value="Unassembled WGS sequence"/>
</dbReference>
<evidence type="ECO:0000313" key="3">
    <source>
        <dbReference type="EMBL" id="ROT77705.1"/>
    </source>
</evidence>
<comment type="caution">
    <text evidence="3">The sequence shown here is derived from an EMBL/GenBank/DDBJ whole genome shotgun (WGS) entry which is preliminary data.</text>
</comment>
<evidence type="ECO:0000256" key="2">
    <source>
        <dbReference type="SAM" id="MobiDB-lite"/>
    </source>
</evidence>
<feature type="region of interest" description="Disordered" evidence="2">
    <location>
        <begin position="235"/>
        <end position="258"/>
    </location>
</feature>
<dbReference type="OrthoDB" id="6361196at2759"/>
<dbReference type="EMBL" id="QCYY01001492">
    <property type="protein sequence ID" value="ROT77705.1"/>
    <property type="molecule type" value="Genomic_DNA"/>
</dbReference>
<feature type="compositionally biased region" description="Basic and acidic residues" evidence="2">
    <location>
        <begin position="17"/>
        <end position="34"/>
    </location>
</feature>
<feature type="coiled-coil region" evidence="1">
    <location>
        <begin position="443"/>
        <end position="491"/>
    </location>
</feature>
<accession>A0A423TMN9</accession>
<keyword evidence="1" id="KW-0175">Coiled coil</keyword>
<evidence type="ECO:0000256" key="1">
    <source>
        <dbReference type="SAM" id="Coils"/>
    </source>
</evidence>
<name>A0A423TMN9_PENVA</name>
<reference evidence="3 4" key="2">
    <citation type="submission" date="2019-01" db="EMBL/GenBank/DDBJ databases">
        <title>The decoding of complex shrimp genome reveals the adaptation for benthos swimmer, frequently molting mechanism and breeding impact on genome.</title>
        <authorList>
            <person name="Sun Y."/>
            <person name="Gao Y."/>
            <person name="Yu Y."/>
        </authorList>
    </citation>
    <scope>NUCLEOTIDE SEQUENCE [LARGE SCALE GENOMIC DNA]</scope>
    <source>
        <tissue evidence="3">Muscle</tissue>
    </source>
</reference>
<evidence type="ECO:0000313" key="4">
    <source>
        <dbReference type="Proteomes" id="UP000283509"/>
    </source>
</evidence>
<reference evidence="3 4" key="1">
    <citation type="submission" date="2018-04" db="EMBL/GenBank/DDBJ databases">
        <authorList>
            <person name="Zhang X."/>
            <person name="Yuan J."/>
            <person name="Li F."/>
            <person name="Xiang J."/>
        </authorList>
    </citation>
    <scope>NUCLEOTIDE SEQUENCE [LARGE SCALE GENOMIC DNA]</scope>
    <source>
        <tissue evidence="3">Muscle</tissue>
    </source>
</reference>
<feature type="coiled-coil region" evidence="1">
    <location>
        <begin position="1064"/>
        <end position="1319"/>
    </location>
</feature>
<dbReference type="Gene3D" id="1.10.287.1490">
    <property type="match status" value="1"/>
</dbReference>
<dbReference type="STRING" id="6689.A0A423TMN9"/>
<protein>
    <submittedName>
        <fullName evidence="3">Putative interaptin-like isoform X4</fullName>
    </submittedName>
</protein>
<organism evidence="3 4">
    <name type="scientific">Penaeus vannamei</name>
    <name type="common">Whiteleg shrimp</name>
    <name type="synonym">Litopenaeus vannamei</name>
    <dbReference type="NCBI Taxonomy" id="6689"/>
    <lineage>
        <taxon>Eukaryota</taxon>
        <taxon>Metazoa</taxon>
        <taxon>Ecdysozoa</taxon>
        <taxon>Arthropoda</taxon>
        <taxon>Crustacea</taxon>
        <taxon>Multicrustacea</taxon>
        <taxon>Malacostraca</taxon>
        <taxon>Eumalacostraca</taxon>
        <taxon>Eucarida</taxon>
        <taxon>Decapoda</taxon>
        <taxon>Dendrobranchiata</taxon>
        <taxon>Penaeoidea</taxon>
        <taxon>Penaeidae</taxon>
        <taxon>Penaeus</taxon>
    </lineage>
</organism>
<feature type="coiled-coil region" evidence="1">
    <location>
        <begin position="265"/>
        <end position="313"/>
    </location>
</feature>
<feature type="coiled-coil region" evidence="1">
    <location>
        <begin position="376"/>
        <end position="410"/>
    </location>
</feature>
<keyword evidence="4" id="KW-1185">Reference proteome</keyword>
<sequence>MIRNRSKTPVQKAPPPDSRKDNKDSDTNNKDTGRARRSVAEGSVVDGIDQGGGRELQWWGLAWGRNKVCVLEAWVRDLGEQNAVLVATVEELEREAGERVALLEDRLTKMATTTRDSCLSLRDHQIQVSSLVADKMGLEKEAHDLGEKVVGLERKTLTLKEENNNLQNDLNNLVQVITRARLTGQWEADNLTFSCVTPEQVFGPVLSSSRRSSQSLKESQHDYIQHMLEEHLRKDSSSLRSSLSNLQDGDSSMYGGRGSEKELVIMKLRSDLRSLQSAQDETNQQLLERDKQIADLQMQLTELHHELALSQAEVNSVNHTLQEVRHRSRHETIEITRKEEVVRQLLSKQTKKDSVRGSYTSLCDLDSVITGDNNVESQLSENIDILAGRLAELEEECTQVREAHNSLKDTHALCAPTISMLQDQLARSHQNQVELRTVLTAEVAERHDQLVALRDKLKEEEQRHHETKMQLQLKTEVVKDLRKEVRECKERPLTNIGKEVNHMDKGTREGPSVNGFCSQSSQVSKLENELAEKSVLLRELQSHLAASRQELHLKDETLSKLEKKLDSVRREGGHNGERMQYLTGQLTSLQLEVGRTHGQAEHLRRQVEKKTELIQKMEAENTSLSQQLNDKSLTLERFQSEVLKMSTELDKKKKEVGEQRLTISSLQEALVTSKRTCDDLRSRLDNDVSVRDGEAERLQRDLKEAQTLHHHTFTQLVEAGARAEVLQEENRVLSRRVTSLLEDVDLWRGRAEEGSKDLNQAQKECERVKGERDQLQRQLQEGDRRRQELLSSLQLLQGQVQTLEEEVTVATESRTEAERRAGSVERLGRQLEDTVAALTSARQEAAARAEQVRRSRQEVEQLNETLTYEKQLNASLHDQVEGLVKEAGALDVKVADHQQEIRRLNRELHQKERQMASLQTQLDGARSQLASMEELLEKKSGENQLLQETRAQLTAARREVARAEEQALPPPTPLQEEEREKEVAALAERLTSAHEDSVRRLEDTLLTYTRVESLEEALAEVGGRLGQCEVQLRESERERDGLARSLQHEIARRESEGQEHHAQVARLTQETALLRARLESVKEETLTWQRQCEDLEERQGLATDPLAARDQLASTLHQMDNLRAALSAARAEARAAEEEKSLAHEQVLSLIRECNRLEEKIEGMTKQKIRLEEEQSSLKKELEISRSTPVLTKDPEQEKEESLLKEEVAMLKEQLEATKKELKEATEADGSNQLGQMESQLGEQQLRAELATARREVGELRRLLLERESEARLNMLKVTTLQRTLQDRQHEVSGLEEKLQEAHADAHKYEVEAEELRARAARFGP</sequence>
<gene>
    <name evidence="3" type="ORF">C7M84_003624</name>
</gene>
<feature type="coiled-coil region" evidence="1">
    <location>
        <begin position="523"/>
        <end position="571"/>
    </location>
</feature>